<dbReference type="Pfam" id="PF13456">
    <property type="entry name" value="RVT_3"/>
    <property type="match status" value="1"/>
</dbReference>
<dbReference type="CDD" id="cd06222">
    <property type="entry name" value="RNase_H_like"/>
    <property type="match status" value="1"/>
</dbReference>
<evidence type="ECO:0000313" key="2">
    <source>
        <dbReference type="EMBL" id="KAL0287649.1"/>
    </source>
</evidence>
<name>A0AAW2IZD2_SESRA</name>
<dbReference type="PANTHER" id="PTHR33116:SF80">
    <property type="entry name" value="REVERSE TRANSCRIPTASE ZINC-BINDING DOMAIN-CONTAINING PROTEIN"/>
    <property type="match status" value="1"/>
</dbReference>
<protein>
    <submittedName>
        <fullName evidence="2">Ribonuclease H protein</fullName>
    </submittedName>
</protein>
<dbReference type="PANTHER" id="PTHR33116">
    <property type="entry name" value="REVERSE TRANSCRIPTASE ZINC-BINDING DOMAIN-CONTAINING PROTEIN-RELATED-RELATED"/>
    <property type="match status" value="1"/>
</dbReference>
<dbReference type="InterPro" id="IPR036397">
    <property type="entry name" value="RNaseH_sf"/>
</dbReference>
<dbReference type="Gene3D" id="3.30.420.10">
    <property type="entry name" value="Ribonuclease H-like superfamily/Ribonuclease H"/>
    <property type="match status" value="1"/>
</dbReference>
<dbReference type="GO" id="GO:0004523">
    <property type="term" value="F:RNA-DNA hybrid ribonuclease activity"/>
    <property type="evidence" value="ECO:0007669"/>
    <property type="project" value="InterPro"/>
</dbReference>
<dbReference type="AlphaFoldDB" id="A0AAW2IZD2"/>
<reference evidence="2" key="2">
    <citation type="journal article" date="2024" name="Plant">
        <title>Genomic evolution and insights into agronomic trait innovations of Sesamum species.</title>
        <authorList>
            <person name="Miao H."/>
            <person name="Wang L."/>
            <person name="Qu L."/>
            <person name="Liu H."/>
            <person name="Sun Y."/>
            <person name="Le M."/>
            <person name="Wang Q."/>
            <person name="Wei S."/>
            <person name="Zheng Y."/>
            <person name="Lin W."/>
            <person name="Duan Y."/>
            <person name="Cao H."/>
            <person name="Xiong S."/>
            <person name="Wang X."/>
            <person name="Wei L."/>
            <person name="Li C."/>
            <person name="Ma Q."/>
            <person name="Ju M."/>
            <person name="Zhao R."/>
            <person name="Li G."/>
            <person name="Mu C."/>
            <person name="Tian Q."/>
            <person name="Mei H."/>
            <person name="Zhang T."/>
            <person name="Gao T."/>
            <person name="Zhang H."/>
        </authorList>
    </citation>
    <scope>NUCLEOTIDE SEQUENCE</scope>
    <source>
        <strain evidence="2">G02</strain>
    </source>
</reference>
<dbReference type="EMBL" id="JACGWJ010000855">
    <property type="protein sequence ID" value="KAL0287649.1"/>
    <property type="molecule type" value="Genomic_DNA"/>
</dbReference>
<comment type="caution">
    <text evidence="2">The sequence shown here is derived from an EMBL/GenBank/DDBJ whole genome shotgun (WGS) entry which is preliminary data.</text>
</comment>
<organism evidence="2">
    <name type="scientific">Sesamum radiatum</name>
    <name type="common">Black benniseed</name>
    <dbReference type="NCBI Taxonomy" id="300843"/>
    <lineage>
        <taxon>Eukaryota</taxon>
        <taxon>Viridiplantae</taxon>
        <taxon>Streptophyta</taxon>
        <taxon>Embryophyta</taxon>
        <taxon>Tracheophyta</taxon>
        <taxon>Spermatophyta</taxon>
        <taxon>Magnoliopsida</taxon>
        <taxon>eudicotyledons</taxon>
        <taxon>Gunneridae</taxon>
        <taxon>Pentapetalae</taxon>
        <taxon>asterids</taxon>
        <taxon>lamiids</taxon>
        <taxon>Lamiales</taxon>
        <taxon>Pedaliaceae</taxon>
        <taxon>Sesamum</taxon>
    </lineage>
</organism>
<accession>A0AAW2IZD2</accession>
<dbReference type="InterPro" id="IPR044730">
    <property type="entry name" value="RNase_H-like_dom_plant"/>
</dbReference>
<reference evidence="2" key="1">
    <citation type="submission" date="2020-06" db="EMBL/GenBank/DDBJ databases">
        <authorList>
            <person name="Li T."/>
            <person name="Hu X."/>
            <person name="Zhang T."/>
            <person name="Song X."/>
            <person name="Zhang H."/>
            <person name="Dai N."/>
            <person name="Sheng W."/>
            <person name="Hou X."/>
            <person name="Wei L."/>
        </authorList>
    </citation>
    <scope>NUCLEOTIDE SEQUENCE</scope>
    <source>
        <strain evidence="2">G02</strain>
        <tissue evidence="2">Leaf</tissue>
    </source>
</reference>
<sequence length="599" mass="69422">MKALPITYLGAPLYKGNKRKLLYVDLIDKIRAKIAGWEQCYLSYGGRLQLIKTVLASMPIYLLQVLNPPVSTLQKIEQIFAKFFWGSTTEQKKIHWTKWHNVCYPTEEGGLGIRNLRDMITAFSYKLWWRVRLNNSLWSQFTISKYCQGFSPSISKLFDTDSSIWKRMCTIRTEVQANIFWSLGDGNVSFWHDWWLPEGTLANLVGAQCNLHIPVNWFWLEHEWDRQKLQQVAPQHIIDLITEVPINIYQSDHLHWRLSKHSAFTIKSAWNEIRDQQPVQQFYKSLWSKLLIPNISVFAWRLIHNWIPVDERLKEKGITLASKCRCCEDTENIPHLFLHNAHSLEAWGFFASKFQVNIPHTNDINIWNLRNDSKYEGVAFKASTIIRKIMTYLHNLQKSGIMDTEHVKGDLFSINSLHIHIQQKAQRQKAIIVHWRKPPEGWYKLNTDGASKGNPGISGAGGILRDQLGKVIFAFQEPLGSATNTQAELSAIHRGLQICLSRGLRKIWIETDATAIIKLISAPQRGHGTFRRLSKTFVRFLAKWSTNFPISLEKAIKWWISSQIQHATYNNSAYLMRKLSQVKLKVWPLLTLRVSLLSA</sequence>
<dbReference type="GO" id="GO:0003676">
    <property type="term" value="F:nucleic acid binding"/>
    <property type="evidence" value="ECO:0007669"/>
    <property type="project" value="InterPro"/>
</dbReference>
<proteinExistence type="predicted"/>
<feature type="domain" description="RNase H type-1" evidence="1">
    <location>
        <begin position="439"/>
        <end position="582"/>
    </location>
</feature>
<evidence type="ECO:0000259" key="1">
    <source>
        <dbReference type="PROSITE" id="PS50879"/>
    </source>
</evidence>
<dbReference type="InterPro" id="IPR012337">
    <property type="entry name" value="RNaseH-like_sf"/>
</dbReference>
<dbReference type="PROSITE" id="PS50879">
    <property type="entry name" value="RNASE_H_1"/>
    <property type="match status" value="1"/>
</dbReference>
<dbReference type="InterPro" id="IPR026960">
    <property type="entry name" value="RVT-Znf"/>
</dbReference>
<dbReference type="SUPFAM" id="SSF53098">
    <property type="entry name" value="Ribonuclease H-like"/>
    <property type="match status" value="1"/>
</dbReference>
<dbReference type="Pfam" id="PF13966">
    <property type="entry name" value="zf-RVT"/>
    <property type="match status" value="1"/>
</dbReference>
<gene>
    <name evidence="2" type="ORF">Sradi_7119600</name>
</gene>
<dbReference type="InterPro" id="IPR002156">
    <property type="entry name" value="RNaseH_domain"/>
</dbReference>